<gene>
    <name evidence="3" type="primary">FAM98B</name>
</gene>
<comment type="similarity">
    <text evidence="1">Belongs to the FAM98 family.</text>
</comment>
<dbReference type="Bgee" id="ENSLACG00000010997">
    <property type="expression patterns" value="Expressed in muscle tissue and 3 other cell types or tissues"/>
</dbReference>
<accession>H3AS60</accession>
<evidence type="ECO:0000256" key="1">
    <source>
        <dbReference type="ARBA" id="ARBA00007218"/>
    </source>
</evidence>
<keyword evidence="4" id="KW-1185">Reference proteome</keyword>
<evidence type="ECO:0000256" key="2">
    <source>
        <dbReference type="SAM" id="MobiDB-lite"/>
    </source>
</evidence>
<sequence>CAGREVGGMELEILDSLEALGYTGPLLDEQALLKATENGVSSQEFTELCAWLASQIKLLCNLEETVTPITGEDDIENFQIEVSGFLKEMSCPYSTLITGDVKDRLKKKEDCLKLLLYLSSELQARQIFLSKRSPGLAAKGLNETYQDLKSICSTLDLPQPIVSDIPQLFNNIETKVKAILSQVPKDHVGKPLFKVTLGPDQWEKLNSINSALAMEYKCRRRMLIKRLDVTVQSFGWSERAKVQTDTMAKVYQPKRYTLSLNSTITLAHLLSAREDVSKIIKTSSGSSRENTVCAVNKVLMGRVPDRGGRPSEIEAPPPEMPPWQKRQEGGGRGGWGGGRGGGGGGGRGGGGGFRGRGDHGGRGGHGGRGAYGNTWGYGGGGYRRY</sequence>
<dbReference type="HOGENOM" id="CLU_038408_1_0_1"/>
<feature type="region of interest" description="Disordered" evidence="2">
    <location>
        <begin position="303"/>
        <end position="385"/>
    </location>
</feature>
<dbReference type="GO" id="GO:0072669">
    <property type="term" value="C:tRNA-splicing ligase complex"/>
    <property type="evidence" value="ECO:0007669"/>
    <property type="project" value="TreeGrafter"/>
</dbReference>
<dbReference type="STRING" id="7897.ENSLACP00000012481"/>
<evidence type="ECO:0000313" key="4">
    <source>
        <dbReference type="Proteomes" id="UP000008672"/>
    </source>
</evidence>
<proteinExistence type="inferred from homology"/>
<dbReference type="PANTHER" id="PTHR31353">
    <property type="entry name" value="FAM98"/>
    <property type="match status" value="1"/>
</dbReference>
<dbReference type="Proteomes" id="UP000008672">
    <property type="component" value="Unassembled WGS sequence"/>
</dbReference>
<dbReference type="EMBL" id="AFYH01043805">
    <property type="status" value="NOT_ANNOTATED_CDS"/>
    <property type="molecule type" value="Genomic_DNA"/>
</dbReference>
<dbReference type="GeneTree" id="ENSGT00440000037341"/>
<dbReference type="OMA" id="QQWISGS"/>
<reference evidence="4" key="1">
    <citation type="submission" date="2011-08" db="EMBL/GenBank/DDBJ databases">
        <title>The draft genome of Latimeria chalumnae.</title>
        <authorList>
            <person name="Di Palma F."/>
            <person name="Alfoldi J."/>
            <person name="Johnson J."/>
            <person name="Berlin A."/>
            <person name="Gnerre S."/>
            <person name="Jaffe D."/>
            <person name="MacCallum I."/>
            <person name="Young S."/>
            <person name="Walker B.J."/>
            <person name="Lander E."/>
            <person name="Lindblad-Toh K."/>
        </authorList>
    </citation>
    <scope>NUCLEOTIDE SEQUENCE [LARGE SCALE GENOMIC DNA]</scope>
    <source>
        <strain evidence="4">Wild caught</strain>
    </source>
</reference>
<protein>
    <submittedName>
        <fullName evidence="3">Family with sequence similarity 98 member B</fullName>
    </submittedName>
</protein>
<name>H3AS60_LATCH</name>
<dbReference type="InParanoid" id="H3AS60"/>
<reference evidence="3" key="2">
    <citation type="submission" date="2025-08" db="UniProtKB">
        <authorList>
            <consortium name="Ensembl"/>
        </authorList>
    </citation>
    <scope>IDENTIFICATION</scope>
</reference>
<dbReference type="Ensembl" id="ENSLACT00000012574.1">
    <property type="protein sequence ID" value="ENSLACP00000012481.1"/>
    <property type="gene ID" value="ENSLACG00000010997.1"/>
</dbReference>
<dbReference type="FunCoup" id="H3AS60">
    <property type="interactions" value="3501"/>
</dbReference>
<feature type="compositionally biased region" description="Basic and acidic residues" evidence="2">
    <location>
        <begin position="303"/>
        <end position="312"/>
    </location>
</feature>
<reference evidence="3" key="3">
    <citation type="submission" date="2025-09" db="UniProtKB">
        <authorList>
            <consortium name="Ensembl"/>
        </authorList>
    </citation>
    <scope>IDENTIFICATION</scope>
</reference>
<organism evidence="3 4">
    <name type="scientific">Latimeria chalumnae</name>
    <name type="common">Coelacanth</name>
    <dbReference type="NCBI Taxonomy" id="7897"/>
    <lineage>
        <taxon>Eukaryota</taxon>
        <taxon>Metazoa</taxon>
        <taxon>Chordata</taxon>
        <taxon>Craniata</taxon>
        <taxon>Vertebrata</taxon>
        <taxon>Euteleostomi</taxon>
        <taxon>Coelacanthiformes</taxon>
        <taxon>Coelacanthidae</taxon>
        <taxon>Latimeria</taxon>
    </lineage>
</organism>
<dbReference type="eggNOG" id="KOG3973">
    <property type="taxonomic scope" value="Eukaryota"/>
</dbReference>
<dbReference type="AlphaFoldDB" id="H3AS60"/>
<dbReference type="InterPro" id="IPR018797">
    <property type="entry name" value="FAM98"/>
</dbReference>
<feature type="compositionally biased region" description="Gly residues" evidence="2">
    <location>
        <begin position="330"/>
        <end position="354"/>
    </location>
</feature>
<dbReference type="PANTHER" id="PTHR31353:SF11">
    <property type="entry name" value="PROTEIN FAM98B"/>
    <property type="match status" value="1"/>
</dbReference>
<evidence type="ECO:0000313" key="3">
    <source>
        <dbReference type="Ensembl" id="ENSLACP00000012481.1"/>
    </source>
</evidence>
<dbReference type="Pfam" id="PF10239">
    <property type="entry name" value="DUF2465"/>
    <property type="match status" value="1"/>
</dbReference>
<feature type="compositionally biased region" description="Gly residues" evidence="2">
    <location>
        <begin position="363"/>
        <end position="385"/>
    </location>
</feature>